<dbReference type="InterPro" id="IPR006260">
    <property type="entry name" value="TonB/TolA_C"/>
</dbReference>
<evidence type="ECO:0000256" key="3">
    <source>
        <dbReference type="ARBA" id="ARBA00022448"/>
    </source>
</evidence>
<evidence type="ECO:0000256" key="1">
    <source>
        <dbReference type="ARBA" id="ARBA00004383"/>
    </source>
</evidence>
<evidence type="ECO:0000256" key="6">
    <source>
        <dbReference type="ARBA" id="ARBA00022692"/>
    </source>
</evidence>
<sequence>AATPERPPEPAIAVPPKPADPPAARPPEKRMAARSVTPRAETRAPARDKPAGRDGERRAAASSPSAPGSSGIGIGRSAAQSNYPGLVAAHLARFKRFPAEAQARGDAGVAMVRFALDGGGRVVSVALVRGSGNPVLDRESTDVVRRASPFPAPPDGRPHSFTQPIRYNIR</sequence>
<dbReference type="PANTHER" id="PTHR33446">
    <property type="entry name" value="PROTEIN TONB-RELATED"/>
    <property type="match status" value="1"/>
</dbReference>
<dbReference type="PANTHER" id="PTHR33446:SF2">
    <property type="entry name" value="PROTEIN TONB"/>
    <property type="match status" value="1"/>
</dbReference>
<accession>A0A9X4XUP4</accession>
<evidence type="ECO:0000256" key="7">
    <source>
        <dbReference type="ARBA" id="ARBA00022927"/>
    </source>
</evidence>
<evidence type="ECO:0000313" key="12">
    <source>
        <dbReference type="EMBL" id="MTW19391.1"/>
    </source>
</evidence>
<name>A0A9X4XUP4_9BRAD</name>
<organism evidence="12 13">
    <name type="scientific">Rhodoplanes serenus</name>
    <dbReference type="NCBI Taxonomy" id="200615"/>
    <lineage>
        <taxon>Bacteria</taxon>
        <taxon>Pseudomonadati</taxon>
        <taxon>Pseudomonadota</taxon>
        <taxon>Alphaproteobacteria</taxon>
        <taxon>Hyphomicrobiales</taxon>
        <taxon>Nitrobacteraceae</taxon>
        <taxon>Rhodoplanes</taxon>
    </lineage>
</organism>
<feature type="compositionally biased region" description="Basic and acidic residues" evidence="10">
    <location>
        <begin position="40"/>
        <end position="59"/>
    </location>
</feature>
<keyword evidence="7" id="KW-0653">Protein transport</keyword>
<dbReference type="EMBL" id="WNKV01000033">
    <property type="protein sequence ID" value="MTW19391.1"/>
    <property type="molecule type" value="Genomic_DNA"/>
</dbReference>
<dbReference type="InterPro" id="IPR051045">
    <property type="entry name" value="TonB-dependent_transducer"/>
</dbReference>
<evidence type="ECO:0000313" key="13">
    <source>
        <dbReference type="Proteomes" id="UP000438991"/>
    </source>
</evidence>
<feature type="domain" description="TonB C-terminal" evidence="11">
    <location>
        <begin position="82"/>
        <end position="170"/>
    </location>
</feature>
<keyword evidence="5" id="KW-0997">Cell inner membrane</keyword>
<feature type="region of interest" description="Disordered" evidence="10">
    <location>
        <begin position="134"/>
        <end position="170"/>
    </location>
</feature>
<dbReference type="SUPFAM" id="SSF74653">
    <property type="entry name" value="TolA/TonB C-terminal domain"/>
    <property type="match status" value="1"/>
</dbReference>
<dbReference type="AlphaFoldDB" id="A0A9X4XUP4"/>
<protein>
    <submittedName>
        <fullName evidence="12">TonB family protein</fullName>
    </submittedName>
</protein>
<feature type="compositionally biased region" description="Polar residues" evidence="10">
    <location>
        <begin position="160"/>
        <end position="170"/>
    </location>
</feature>
<comment type="similarity">
    <text evidence="2">Belongs to the TonB family.</text>
</comment>
<keyword evidence="8" id="KW-1133">Transmembrane helix</keyword>
<gene>
    <name evidence="12" type="ORF">GJ689_24685</name>
</gene>
<proteinExistence type="inferred from homology"/>
<dbReference type="RefSeq" id="WP_155481643.1">
    <property type="nucleotide sequence ID" value="NZ_WNKV01000033.1"/>
</dbReference>
<keyword evidence="3" id="KW-0813">Transport</keyword>
<keyword evidence="4" id="KW-1003">Cell membrane</keyword>
<evidence type="ECO:0000256" key="4">
    <source>
        <dbReference type="ARBA" id="ARBA00022475"/>
    </source>
</evidence>
<dbReference type="PROSITE" id="PS52015">
    <property type="entry name" value="TONB_CTD"/>
    <property type="match status" value="1"/>
</dbReference>
<keyword evidence="9" id="KW-0472">Membrane</keyword>
<feature type="compositionally biased region" description="Basic and acidic residues" evidence="10">
    <location>
        <begin position="136"/>
        <end position="145"/>
    </location>
</feature>
<reference evidence="12 13" key="1">
    <citation type="submission" date="2019-11" db="EMBL/GenBank/DDBJ databases">
        <title>Whole-genome sequence of Rhodoplanes serenus DSM 18633, type strain.</title>
        <authorList>
            <person name="Kyndt J.A."/>
            <person name="Meyer T.E."/>
        </authorList>
    </citation>
    <scope>NUCLEOTIDE SEQUENCE [LARGE SCALE GENOMIC DNA]</scope>
    <source>
        <strain evidence="12 13">DSM 18633</strain>
    </source>
</reference>
<dbReference type="Gene3D" id="3.30.1150.10">
    <property type="match status" value="1"/>
</dbReference>
<dbReference type="InterPro" id="IPR037682">
    <property type="entry name" value="TonB_C"/>
</dbReference>
<evidence type="ECO:0000256" key="8">
    <source>
        <dbReference type="ARBA" id="ARBA00022989"/>
    </source>
</evidence>
<dbReference type="GO" id="GO:0031992">
    <property type="term" value="F:energy transducer activity"/>
    <property type="evidence" value="ECO:0007669"/>
    <property type="project" value="TreeGrafter"/>
</dbReference>
<feature type="non-terminal residue" evidence="12">
    <location>
        <position position="1"/>
    </location>
</feature>
<feature type="compositionally biased region" description="Pro residues" evidence="10">
    <location>
        <begin position="9"/>
        <end position="25"/>
    </location>
</feature>
<feature type="region of interest" description="Disordered" evidence="10">
    <location>
        <begin position="1"/>
        <end position="78"/>
    </location>
</feature>
<dbReference type="NCBIfam" id="TIGR01352">
    <property type="entry name" value="tonB_Cterm"/>
    <property type="match status" value="1"/>
</dbReference>
<evidence type="ECO:0000259" key="11">
    <source>
        <dbReference type="PROSITE" id="PS52015"/>
    </source>
</evidence>
<feature type="compositionally biased region" description="Low complexity" evidence="10">
    <location>
        <begin position="60"/>
        <end position="78"/>
    </location>
</feature>
<dbReference type="GO" id="GO:0055085">
    <property type="term" value="P:transmembrane transport"/>
    <property type="evidence" value="ECO:0007669"/>
    <property type="project" value="InterPro"/>
</dbReference>
<evidence type="ECO:0000256" key="9">
    <source>
        <dbReference type="ARBA" id="ARBA00023136"/>
    </source>
</evidence>
<comment type="subcellular location">
    <subcellularLocation>
        <location evidence="1">Cell inner membrane</location>
        <topology evidence="1">Single-pass membrane protein</topology>
        <orientation evidence="1">Periplasmic side</orientation>
    </subcellularLocation>
</comment>
<comment type="caution">
    <text evidence="12">The sequence shown here is derived from an EMBL/GenBank/DDBJ whole genome shotgun (WGS) entry which is preliminary data.</text>
</comment>
<evidence type="ECO:0000256" key="10">
    <source>
        <dbReference type="SAM" id="MobiDB-lite"/>
    </source>
</evidence>
<evidence type="ECO:0000256" key="5">
    <source>
        <dbReference type="ARBA" id="ARBA00022519"/>
    </source>
</evidence>
<keyword evidence="6" id="KW-0812">Transmembrane</keyword>
<dbReference type="GO" id="GO:0098797">
    <property type="term" value="C:plasma membrane protein complex"/>
    <property type="evidence" value="ECO:0007669"/>
    <property type="project" value="TreeGrafter"/>
</dbReference>
<dbReference type="Proteomes" id="UP000438991">
    <property type="component" value="Unassembled WGS sequence"/>
</dbReference>
<evidence type="ECO:0000256" key="2">
    <source>
        <dbReference type="ARBA" id="ARBA00006555"/>
    </source>
</evidence>
<dbReference type="GO" id="GO:0015031">
    <property type="term" value="P:protein transport"/>
    <property type="evidence" value="ECO:0007669"/>
    <property type="project" value="UniProtKB-KW"/>
</dbReference>
<dbReference type="Pfam" id="PF03544">
    <property type="entry name" value="TonB_C"/>
    <property type="match status" value="1"/>
</dbReference>